<evidence type="ECO:0000313" key="10">
    <source>
        <dbReference type="Proteomes" id="UP000249842"/>
    </source>
</evidence>
<evidence type="ECO:0000256" key="5">
    <source>
        <dbReference type="ARBA" id="ARBA00023136"/>
    </source>
</evidence>
<feature type="signal peptide" evidence="7">
    <location>
        <begin position="1"/>
        <end position="24"/>
    </location>
</feature>
<comment type="caution">
    <text evidence="9">The sequence shown here is derived from an EMBL/GenBank/DDBJ whole genome shotgun (WGS) entry which is preliminary data.</text>
</comment>
<keyword evidence="5 6" id="KW-0472">Membrane</keyword>
<evidence type="ECO:0000256" key="2">
    <source>
        <dbReference type="ARBA" id="ARBA00007362"/>
    </source>
</evidence>
<keyword evidence="7" id="KW-0732">Signal</keyword>
<feature type="transmembrane region" description="Helical" evidence="6">
    <location>
        <begin position="269"/>
        <end position="289"/>
    </location>
</feature>
<organism evidence="9 10">
    <name type="scientific">Phenylobacterium hankyongense</name>
    <dbReference type="NCBI Taxonomy" id="1813876"/>
    <lineage>
        <taxon>Bacteria</taxon>
        <taxon>Pseudomonadati</taxon>
        <taxon>Pseudomonadota</taxon>
        <taxon>Alphaproteobacteria</taxon>
        <taxon>Caulobacterales</taxon>
        <taxon>Caulobacteraceae</taxon>
        <taxon>Phenylobacterium</taxon>
    </lineage>
</organism>
<dbReference type="InterPro" id="IPR037185">
    <property type="entry name" value="EmrE-like"/>
</dbReference>
<feature type="transmembrane region" description="Helical" evidence="6">
    <location>
        <begin position="208"/>
        <end position="229"/>
    </location>
</feature>
<dbReference type="InterPro" id="IPR000620">
    <property type="entry name" value="EamA_dom"/>
</dbReference>
<feature type="transmembrane region" description="Helical" evidence="6">
    <location>
        <begin position="155"/>
        <end position="172"/>
    </location>
</feature>
<feature type="transmembrane region" description="Helical" evidence="6">
    <location>
        <begin position="184"/>
        <end position="202"/>
    </location>
</feature>
<keyword evidence="10" id="KW-1185">Reference proteome</keyword>
<evidence type="ECO:0000256" key="1">
    <source>
        <dbReference type="ARBA" id="ARBA00004141"/>
    </source>
</evidence>
<name>A0A328AV64_9CAUL</name>
<dbReference type="OrthoDB" id="9815120at2"/>
<dbReference type="AlphaFoldDB" id="A0A328AV64"/>
<dbReference type="PANTHER" id="PTHR32322">
    <property type="entry name" value="INNER MEMBRANE TRANSPORTER"/>
    <property type="match status" value="1"/>
</dbReference>
<reference evidence="10" key="1">
    <citation type="submission" date="2018-05" db="EMBL/GenBank/DDBJ databases">
        <authorList>
            <person name="Li X."/>
        </authorList>
    </citation>
    <scope>NUCLEOTIDE SEQUENCE [LARGE SCALE GENOMIC DNA]</scope>
    <source>
        <strain evidence="10">HKS-05</strain>
    </source>
</reference>
<dbReference type="Proteomes" id="UP000249842">
    <property type="component" value="Unassembled WGS sequence"/>
</dbReference>
<feature type="transmembrane region" description="Helical" evidence="6">
    <location>
        <begin position="77"/>
        <end position="95"/>
    </location>
</feature>
<evidence type="ECO:0000256" key="6">
    <source>
        <dbReference type="SAM" id="Phobius"/>
    </source>
</evidence>
<sequence length="303" mass="31079">MTAAPPRPPASALASSLPSLAALAASMISVQVGASFAKGLFPAVGPQGATALRVVLAALILAAIYRPWRSPPQRRAWPVLAAYGATLGLMNLLFYSALQTIPLGVAVALEFTGPLGVAVLATRRRIDFAWVALAATGLLALAPLGHQAHPLDPKGIAFALGAGLCWGLYIVFGKQAGTAHGAQATAIGMIVAALVAFPFGLAQAGAALFAPQILLSAIGVAIASSVLPYTMEMFALTRMPVRVFGTLMSLEPALAALMGWLILHEALAPRQAVAIAAIMLASLGATLTMDARREAPRPLSTPN</sequence>
<evidence type="ECO:0000259" key="8">
    <source>
        <dbReference type="Pfam" id="PF00892"/>
    </source>
</evidence>
<evidence type="ECO:0000313" key="9">
    <source>
        <dbReference type="EMBL" id="RAK58509.1"/>
    </source>
</evidence>
<dbReference type="PANTHER" id="PTHR32322:SF2">
    <property type="entry name" value="EAMA DOMAIN-CONTAINING PROTEIN"/>
    <property type="match status" value="1"/>
</dbReference>
<feature type="transmembrane region" description="Helical" evidence="6">
    <location>
        <begin position="241"/>
        <end position="263"/>
    </location>
</feature>
<keyword evidence="3 6" id="KW-0812">Transmembrane</keyword>
<dbReference type="GO" id="GO:0016020">
    <property type="term" value="C:membrane"/>
    <property type="evidence" value="ECO:0007669"/>
    <property type="project" value="UniProtKB-SubCell"/>
</dbReference>
<accession>A0A328AV64</accession>
<dbReference type="Pfam" id="PF00892">
    <property type="entry name" value="EamA"/>
    <property type="match status" value="1"/>
</dbReference>
<comment type="subcellular location">
    <subcellularLocation>
        <location evidence="1">Membrane</location>
        <topology evidence="1">Multi-pass membrane protein</topology>
    </subcellularLocation>
</comment>
<feature type="transmembrane region" description="Helical" evidence="6">
    <location>
        <begin position="101"/>
        <end position="121"/>
    </location>
</feature>
<evidence type="ECO:0000256" key="3">
    <source>
        <dbReference type="ARBA" id="ARBA00022692"/>
    </source>
</evidence>
<keyword evidence="4 6" id="KW-1133">Transmembrane helix</keyword>
<feature type="chain" id="PRO_5016272298" evidence="7">
    <location>
        <begin position="25"/>
        <end position="303"/>
    </location>
</feature>
<feature type="transmembrane region" description="Helical" evidence="6">
    <location>
        <begin position="128"/>
        <end position="149"/>
    </location>
</feature>
<dbReference type="RefSeq" id="WP_111455793.1">
    <property type="nucleotide sequence ID" value="NZ_QFYP01000001.1"/>
</dbReference>
<comment type="similarity">
    <text evidence="2">Belongs to the EamA transporter family.</text>
</comment>
<dbReference type="InterPro" id="IPR050638">
    <property type="entry name" value="AA-Vitamin_Transporters"/>
</dbReference>
<protein>
    <submittedName>
        <fullName evidence="9">EamA family transporter</fullName>
    </submittedName>
</protein>
<feature type="transmembrane region" description="Helical" evidence="6">
    <location>
        <begin position="47"/>
        <end position="65"/>
    </location>
</feature>
<proteinExistence type="inferred from homology"/>
<dbReference type="EMBL" id="QFYP01000001">
    <property type="protein sequence ID" value="RAK58509.1"/>
    <property type="molecule type" value="Genomic_DNA"/>
</dbReference>
<dbReference type="SUPFAM" id="SSF103481">
    <property type="entry name" value="Multidrug resistance efflux transporter EmrE"/>
    <property type="match status" value="2"/>
</dbReference>
<gene>
    <name evidence="9" type="ORF">DJ021_01185</name>
</gene>
<feature type="domain" description="EamA" evidence="8">
    <location>
        <begin position="154"/>
        <end position="284"/>
    </location>
</feature>
<evidence type="ECO:0000256" key="7">
    <source>
        <dbReference type="SAM" id="SignalP"/>
    </source>
</evidence>
<evidence type="ECO:0000256" key="4">
    <source>
        <dbReference type="ARBA" id="ARBA00022989"/>
    </source>
</evidence>